<keyword evidence="2" id="KW-1185">Reference proteome</keyword>
<dbReference type="Proteomes" id="UP001501020">
    <property type="component" value="Unassembled WGS sequence"/>
</dbReference>
<protein>
    <submittedName>
        <fullName evidence="1">Uncharacterized protein</fullName>
    </submittedName>
</protein>
<organism evidence="1 2">
    <name type="scientific">Actinomadura napierensis</name>
    <dbReference type="NCBI Taxonomy" id="267854"/>
    <lineage>
        <taxon>Bacteria</taxon>
        <taxon>Bacillati</taxon>
        <taxon>Actinomycetota</taxon>
        <taxon>Actinomycetes</taxon>
        <taxon>Streptosporangiales</taxon>
        <taxon>Thermomonosporaceae</taxon>
        <taxon>Actinomadura</taxon>
    </lineage>
</organism>
<comment type="caution">
    <text evidence="1">The sequence shown here is derived from an EMBL/GenBank/DDBJ whole genome shotgun (WGS) entry which is preliminary data.</text>
</comment>
<reference evidence="1 2" key="1">
    <citation type="journal article" date="2019" name="Int. J. Syst. Evol. Microbiol.">
        <title>The Global Catalogue of Microorganisms (GCM) 10K type strain sequencing project: providing services to taxonomists for standard genome sequencing and annotation.</title>
        <authorList>
            <consortium name="The Broad Institute Genomics Platform"/>
            <consortium name="The Broad Institute Genome Sequencing Center for Infectious Disease"/>
            <person name="Wu L."/>
            <person name="Ma J."/>
        </authorList>
    </citation>
    <scope>NUCLEOTIDE SEQUENCE [LARGE SCALE GENOMIC DNA]</scope>
    <source>
        <strain evidence="1 2">JCM 13850</strain>
    </source>
</reference>
<name>A0ABN3AH72_9ACTN</name>
<sequence>MRLYDQRTGQAQELPPGRVLRIQLLEGAGHRALVVTDLLRRTGERAGREVHVACSPDLVVDDRDLTDYNVQPFEVLDWDAPPPRADLYIASSTDVDVDAHWMLVPQESGDWRTAMADAGMDALAARLAMLEVPYRDPLELTAARYMTAAGRLDAWRSLVAGWARSPGRPMDREYARKAEQALTDDLDGPSALAVLDEIAADPDVPPGAKLETFIHLDLTLALGLVAAIGT</sequence>
<evidence type="ECO:0000313" key="1">
    <source>
        <dbReference type="EMBL" id="GAA2168064.1"/>
    </source>
</evidence>
<gene>
    <name evidence="1" type="ORF">GCM10009727_89160</name>
</gene>
<proteinExistence type="predicted"/>
<dbReference type="EMBL" id="BAAAMR010000152">
    <property type="protein sequence ID" value="GAA2168064.1"/>
    <property type="molecule type" value="Genomic_DNA"/>
</dbReference>
<evidence type="ECO:0000313" key="2">
    <source>
        <dbReference type="Proteomes" id="UP001501020"/>
    </source>
</evidence>
<dbReference type="RefSeq" id="WP_344282960.1">
    <property type="nucleotide sequence ID" value="NZ_BAAAMR010000152.1"/>
</dbReference>
<dbReference type="Gene3D" id="1.20.120.640">
    <property type="entry name" value="Anticodon-binding domain of a subclass of class I aminoacyl-tRNA synthetases"/>
    <property type="match status" value="1"/>
</dbReference>
<accession>A0ABN3AH72</accession>